<dbReference type="InterPro" id="IPR011029">
    <property type="entry name" value="DEATH-like_dom_sf"/>
</dbReference>
<dbReference type="InterPro" id="IPR036034">
    <property type="entry name" value="PDZ_sf"/>
</dbReference>
<name>A0AAV4B9U7_9GAST</name>
<dbReference type="InterPro" id="IPR001478">
    <property type="entry name" value="PDZ"/>
</dbReference>
<reference evidence="3 4" key="1">
    <citation type="journal article" date="2021" name="Elife">
        <title>Chloroplast acquisition without the gene transfer in kleptoplastic sea slugs, Plakobranchus ocellatus.</title>
        <authorList>
            <person name="Maeda T."/>
            <person name="Takahashi S."/>
            <person name="Yoshida T."/>
            <person name="Shimamura S."/>
            <person name="Takaki Y."/>
            <person name="Nagai Y."/>
            <person name="Toyoda A."/>
            <person name="Suzuki Y."/>
            <person name="Arimoto A."/>
            <person name="Ishii H."/>
            <person name="Satoh N."/>
            <person name="Nishiyama T."/>
            <person name="Hasebe M."/>
            <person name="Maruyama T."/>
            <person name="Minagawa J."/>
            <person name="Obokata J."/>
            <person name="Shigenobu S."/>
        </authorList>
    </citation>
    <scope>NUCLEOTIDE SEQUENCE [LARGE SCALE GENOMIC DNA]</scope>
</reference>
<dbReference type="PROSITE" id="PS50106">
    <property type="entry name" value="PDZ"/>
    <property type="match status" value="1"/>
</dbReference>
<dbReference type="AlphaFoldDB" id="A0AAV4B9U7"/>
<comment type="caution">
    <text evidence="3">The sequence shown here is derived from an EMBL/GenBank/DDBJ whole genome shotgun (WGS) entry which is preliminary data.</text>
</comment>
<dbReference type="EMBL" id="BLXT01004610">
    <property type="protein sequence ID" value="GFO15583.1"/>
    <property type="molecule type" value="Genomic_DNA"/>
</dbReference>
<feature type="region of interest" description="Disordered" evidence="1">
    <location>
        <begin position="41"/>
        <end position="61"/>
    </location>
</feature>
<sequence length="1190" mass="130847">MNKKQSVFKFQRDVSQASSGREGTPEALNVCQDVAHLKKRSSKVKSHLKETGKSKQGAGYLMSKKQLTLDVTGDGSASNGELGSHQHQSNGVLARNVNLNNLDVGPEKCPGGMSVTDIELTMSEEDKPPLASPQSNWANQQSPNGVQLTPVVSASEGNPKNMVKCLPKLLPAKCTDALCDNKSCYWHSCVLDRPHRVKWMDTTVRVELKKEKGQIWPGFDHRVKRHKKKDEYYAIVTRIYREGTAANSGLCVGDLILSVNSVPLQDNTIQGIALEQEDYLIFQIQHPEDITPNSADVVQGQVSSVGSWTIPQGNKQLQQPMSPTSSPSDAFMALSPNNENIPLFPLSKPTGVKFQPLPQATIFVCGNSAREFVHCLIGDKMDSFGLLNSCANFIGVSMKMVKEQSSSLPLTVDNLIAVDHWESFSYLFRENEVRVQASANPQGSSTSLLLPCINVRLVVVEDDNFFHHCCPWMFFPNSLYILTFDANRLLSSSELEMSRLKRIAYTVRTGKTNVREMRRGAAAVGGLGAAAAPSSPVSPTNACSSLMIVGVTSAQHSNLEEIRALFYTSLGETLGRPDVIHTNKGHSSPEMTKLRQDIFTTLTQCNNNSASCLSTAASCPAFTGTTWAMPGTLPKDPSATSPKDSYQVSQMKVSFSTAVALDIIANYQSLTISQSQLMRMLQEWCQSLFNEEGSAPGTGRSSFNQPFTTNGAGVHQQESPVSQVIEFLCNTKNLILLDSLNLSCKNEGDREYVLSAMLFDKLVRLAQASEAVNLSEADQNTLRSLSARGIVSRPEILHLLNVVASNPERLLLCLEDLKVTFSVKTAQQTLQQQEGDSGFDEGLSVLFPFFKHDLPFDPHSLEGFELYWIMQFSVEVPLICFYSILAELSLHWPTGTDLSLLSQLVAQVVRVAHGNGLPNQPVEPLQHPPTASVYVICFLQTERQIKAFKKRASSCGAGPLCKDTEMNEHLQTVAASCMPGCVEIHSHQSQPSPVTTPPLSIVHSPALRTLPPFGNLMPSFTRGRYTGNFQVPLPEHLVTEEEEEEEKAAVSAKGATARPANVDTGEQEEAHLQMMDTLVAELVFVDTELKKICEYLSIQEDWKTLAGKLGLSTFHVGLIESTFPSTPGALPGQIFLDKYMLENGLTVRRLLRALLAMPRSVYHGLAEKLWTAALLNNSRYYINLYRSKEM</sequence>
<organism evidence="3 4">
    <name type="scientific">Plakobranchus ocellatus</name>
    <dbReference type="NCBI Taxonomy" id="259542"/>
    <lineage>
        <taxon>Eukaryota</taxon>
        <taxon>Metazoa</taxon>
        <taxon>Spiralia</taxon>
        <taxon>Lophotrochozoa</taxon>
        <taxon>Mollusca</taxon>
        <taxon>Gastropoda</taxon>
        <taxon>Heterobranchia</taxon>
        <taxon>Euthyneura</taxon>
        <taxon>Panpulmonata</taxon>
        <taxon>Sacoglossa</taxon>
        <taxon>Placobranchoidea</taxon>
        <taxon>Plakobranchidae</taxon>
        <taxon>Plakobranchus</taxon>
    </lineage>
</organism>
<dbReference type="Pfam" id="PF00595">
    <property type="entry name" value="PDZ"/>
    <property type="match status" value="1"/>
</dbReference>
<dbReference type="Gene3D" id="1.10.533.10">
    <property type="entry name" value="Death Domain, Fas"/>
    <property type="match status" value="1"/>
</dbReference>
<protein>
    <recommendedName>
        <fullName evidence="2">PDZ domain-containing protein</fullName>
    </recommendedName>
</protein>
<dbReference type="SUPFAM" id="SSF50156">
    <property type="entry name" value="PDZ domain-like"/>
    <property type="match status" value="1"/>
</dbReference>
<evidence type="ECO:0000259" key="2">
    <source>
        <dbReference type="PROSITE" id="PS50106"/>
    </source>
</evidence>
<dbReference type="Gene3D" id="2.30.42.10">
    <property type="match status" value="1"/>
</dbReference>
<gene>
    <name evidence="3" type="ORF">PoB_004208800</name>
</gene>
<keyword evidence="4" id="KW-1185">Reference proteome</keyword>
<evidence type="ECO:0000313" key="3">
    <source>
        <dbReference type="EMBL" id="GFO15583.1"/>
    </source>
</evidence>
<feature type="domain" description="PDZ" evidence="2">
    <location>
        <begin position="205"/>
        <end position="276"/>
    </location>
</feature>
<proteinExistence type="predicted"/>
<evidence type="ECO:0000313" key="4">
    <source>
        <dbReference type="Proteomes" id="UP000735302"/>
    </source>
</evidence>
<dbReference type="Proteomes" id="UP000735302">
    <property type="component" value="Unassembled WGS sequence"/>
</dbReference>
<accession>A0AAV4B9U7</accession>
<feature type="region of interest" description="Disordered" evidence="1">
    <location>
        <begin position="1"/>
        <end position="27"/>
    </location>
</feature>
<dbReference type="SUPFAM" id="SSF47986">
    <property type="entry name" value="DEATH domain"/>
    <property type="match status" value="1"/>
</dbReference>
<evidence type="ECO:0000256" key="1">
    <source>
        <dbReference type="SAM" id="MobiDB-lite"/>
    </source>
</evidence>